<protein>
    <submittedName>
        <fullName evidence="1">Uncharacterized protein</fullName>
    </submittedName>
</protein>
<dbReference type="AlphaFoldDB" id="A0A6C2UNW9"/>
<proteinExistence type="predicted"/>
<dbReference type="Proteomes" id="UP000346198">
    <property type="component" value="Unassembled WGS sequence"/>
</dbReference>
<evidence type="ECO:0000313" key="2">
    <source>
        <dbReference type="Proteomes" id="UP000346198"/>
    </source>
</evidence>
<name>A0A6C2UNW9_9BACT</name>
<keyword evidence="2" id="KW-1185">Reference proteome</keyword>
<reference evidence="1 2" key="1">
    <citation type="submission" date="2019-04" db="EMBL/GenBank/DDBJ databases">
        <authorList>
            <person name="Van Vliet M D."/>
        </authorList>
    </citation>
    <scope>NUCLEOTIDE SEQUENCE [LARGE SCALE GENOMIC DNA]</scope>
    <source>
        <strain evidence="1 2">F21</strain>
    </source>
</reference>
<accession>A0A6C2UNW9</accession>
<gene>
    <name evidence="1" type="ORF">SCARR_04042</name>
</gene>
<evidence type="ECO:0000313" key="1">
    <source>
        <dbReference type="EMBL" id="VGO21962.1"/>
    </source>
</evidence>
<sequence length="95" mass="10690">MSEGWEKQIEKHIRKMLTLYPDLTGFVVSTQATAEAVYKVLKELPDREFSAEESIASLLETATPPFEALAWVLIPGKEMGQKAREILLADHPADY</sequence>
<dbReference type="EMBL" id="CAAHFH010000002">
    <property type="protein sequence ID" value="VGO21962.1"/>
    <property type="molecule type" value="Genomic_DNA"/>
</dbReference>
<dbReference type="RefSeq" id="WP_246044491.1">
    <property type="nucleotide sequence ID" value="NZ_CAAHFH010000002.1"/>
</dbReference>
<organism evidence="1 2">
    <name type="scientific">Pontiella sulfatireligans</name>
    <dbReference type="NCBI Taxonomy" id="2750658"/>
    <lineage>
        <taxon>Bacteria</taxon>
        <taxon>Pseudomonadati</taxon>
        <taxon>Kiritimatiellota</taxon>
        <taxon>Kiritimatiellia</taxon>
        <taxon>Kiritimatiellales</taxon>
        <taxon>Pontiellaceae</taxon>
        <taxon>Pontiella</taxon>
    </lineage>
</organism>